<proteinExistence type="inferred from homology"/>
<dbReference type="Pfam" id="PF00994">
    <property type="entry name" value="MoCF_biosynth"/>
    <property type="match status" value="1"/>
</dbReference>
<dbReference type="Gene3D" id="3.90.105.10">
    <property type="entry name" value="Molybdopterin biosynthesis moea protein, domain 2"/>
    <property type="match status" value="1"/>
</dbReference>
<keyword evidence="5 7" id="KW-0501">Molybdenum cofactor biosynthesis</keyword>
<dbReference type="Proteomes" id="UP000829069">
    <property type="component" value="Chromosome"/>
</dbReference>
<evidence type="ECO:0000256" key="2">
    <source>
        <dbReference type="ARBA" id="ARBA00005046"/>
    </source>
</evidence>
<dbReference type="InterPro" id="IPR036135">
    <property type="entry name" value="MoeA_linker/N_sf"/>
</dbReference>
<dbReference type="InterPro" id="IPR005110">
    <property type="entry name" value="MoeA_linker/N"/>
</dbReference>
<dbReference type="Gene3D" id="2.170.190.11">
    <property type="entry name" value="Molybdopterin biosynthesis moea protein, domain 3"/>
    <property type="match status" value="1"/>
</dbReference>
<accession>A0ABY3WAK1</accession>
<evidence type="ECO:0000256" key="6">
    <source>
        <dbReference type="ARBA" id="ARBA00047317"/>
    </source>
</evidence>
<comment type="pathway">
    <text evidence="2 7">Cofactor biosynthesis; molybdopterin biosynthesis.</text>
</comment>
<name>A0ABY3WAK1_9MICC</name>
<evidence type="ECO:0000259" key="8">
    <source>
        <dbReference type="SMART" id="SM00852"/>
    </source>
</evidence>
<evidence type="ECO:0000256" key="3">
    <source>
        <dbReference type="ARBA" id="ARBA00010763"/>
    </source>
</evidence>
<feature type="domain" description="MoaB/Mog" evidence="8">
    <location>
        <begin position="173"/>
        <end position="309"/>
    </location>
</feature>
<dbReference type="SUPFAM" id="SSF63882">
    <property type="entry name" value="MoeA N-terminal region -like"/>
    <property type="match status" value="1"/>
</dbReference>
<dbReference type="InterPro" id="IPR008284">
    <property type="entry name" value="MoCF_biosynth_CS"/>
</dbReference>
<dbReference type="InterPro" id="IPR036688">
    <property type="entry name" value="MoeA_C_domain_IV_sf"/>
</dbReference>
<comment type="similarity">
    <text evidence="3 7">Belongs to the MoeA family.</text>
</comment>
<evidence type="ECO:0000313" key="9">
    <source>
        <dbReference type="EMBL" id="UNK45361.1"/>
    </source>
</evidence>
<keyword evidence="7" id="KW-0479">Metal-binding</keyword>
<protein>
    <recommendedName>
        <fullName evidence="7">Molybdopterin molybdenumtransferase</fullName>
        <ecNumber evidence="7">2.10.1.1</ecNumber>
    </recommendedName>
</protein>
<dbReference type="Gene3D" id="3.40.980.10">
    <property type="entry name" value="MoaB/Mog-like domain"/>
    <property type="match status" value="1"/>
</dbReference>
<reference evidence="9 10" key="1">
    <citation type="submission" date="2022-03" db="EMBL/GenBank/DDBJ databases">
        <title>Isotopic signatures of nitrous oxide derived from detoxification processes.</title>
        <authorList>
            <person name="Behrendt U."/>
            <person name="Buchen C."/>
            <person name="Well R."/>
            <person name="Ulrich A."/>
            <person name="Rohe L."/>
            <person name="Kolb S."/>
            <person name="Schloter M."/>
            <person name="Horn M.A."/>
            <person name="Augustin J."/>
        </authorList>
    </citation>
    <scope>NUCLEOTIDE SEQUENCE [LARGE SCALE GENOMIC DNA]</scope>
    <source>
        <strain evidence="9 10">S4-C24</strain>
    </source>
</reference>
<comment type="function">
    <text evidence="1 7">Catalyzes the insertion of molybdate into adenylated molybdopterin with the concomitant release of AMP.</text>
</comment>
<dbReference type="RefSeq" id="WP_241913600.1">
    <property type="nucleotide sequence ID" value="NZ_CP093326.1"/>
</dbReference>
<dbReference type="EC" id="2.10.1.1" evidence="7"/>
<keyword evidence="7" id="KW-0460">Magnesium</keyword>
<evidence type="ECO:0000256" key="5">
    <source>
        <dbReference type="ARBA" id="ARBA00023150"/>
    </source>
</evidence>
<dbReference type="InterPro" id="IPR001453">
    <property type="entry name" value="MoaB/Mog_dom"/>
</dbReference>
<comment type="catalytic activity">
    <reaction evidence="6">
        <text>adenylyl-molybdopterin + molybdate = Mo-molybdopterin + AMP + H(+)</text>
        <dbReference type="Rhea" id="RHEA:35047"/>
        <dbReference type="ChEBI" id="CHEBI:15378"/>
        <dbReference type="ChEBI" id="CHEBI:36264"/>
        <dbReference type="ChEBI" id="CHEBI:62727"/>
        <dbReference type="ChEBI" id="CHEBI:71302"/>
        <dbReference type="ChEBI" id="CHEBI:456215"/>
        <dbReference type="EC" id="2.10.1.1"/>
    </reaction>
</comment>
<dbReference type="SUPFAM" id="SSF53218">
    <property type="entry name" value="Molybdenum cofactor biosynthesis proteins"/>
    <property type="match status" value="1"/>
</dbReference>
<dbReference type="PANTHER" id="PTHR10192">
    <property type="entry name" value="MOLYBDOPTERIN BIOSYNTHESIS PROTEIN"/>
    <property type="match status" value="1"/>
</dbReference>
<dbReference type="Gene3D" id="2.40.340.10">
    <property type="entry name" value="MoeA, C-terminal, domain IV"/>
    <property type="match status" value="1"/>
</dbReference>
<dbReference type="EMBL" id="CP093326">
    <property type="protein sequence ID" value="UNK45361.1"/>
    <property type="molecule type" value="Genomic_DNA"/>
</dbReference>
<evidence type="ECO:0000256" key="4">
    <source>
        <dbReference type="ARBA" id="ARBA00022505"/>
    </source>
</evidence>
<comment type="cofactor">
    <cofactor evidence="7">
        <name>Mg(2+)</name>
        <dbReference type="ChEBI" id="CHEBI:18420"/>
    </cofactor>
</comment>
<sequence length="388" mass="38814">MSSGLRWEDARAAAYAAGLAAALRPAADVELAACTGRTLAADLPALLPVPHYASSAMDGWAIAGTGPWQLVPAGTGLRPGQAAPVVTGGLIPDGTDSVLRSECGTAATQQLELCPGTTERELAAGRHIRPAGEETAAGAVVVAAGTVLTPAHLAVAAVCGHDALPVAAVPRVALLLTGDEVVTSGIPAPGRVRDTFGPTLPAIIARFGGQVAGSRRLPDDFATTAEAIADCGGDVVVTTGGTGTSAADHLRRVLDADGAAILVPSIRMRPGHPALLARLADGRPLVGLPGNPLAAMMALLTLADPLLAGMTGRPPAPLRTVRAGTALRPLHNQDRLVPYGLAPDGGAVPADHIGSAMMRGLAAADGVMVVPAAGADPGQRLPALDLPW</sequence>
<organism evidence="9 10">
    <name type="scientific">Arthrobacter sulfonylureivorans</name>
    <dbReference type="NCBI Taxonomy" id="2486855"/>
    <lineage>
        <taxon>Bacteria</taxon>
        <taxon>Bacillati</taxon>
        <taxon>Actinomycetota</taxon>
        <taxon>Actinomycetes</taxon>
        <taxon>Micrococcales</taxon>
        <taxon>Micrococcaceae</taxon>
        <taxon>Arthrobacter</taxon>
    </lineage>
</organism>
<gene>
    <name evidence="9" type="ORF">MNQ99_15705</name>
</gene>
<dbReference type="InterPro" id="IPR038987">
    <property type="entry name" value="MoeA-like"/>
</dbReference>
<dbReference type="PROSITE" id="PS01078">
    <property type="entry name" value="MOCF_BIOSYNTHESIS_1"/>
    <property type="match status" value="1"/>
</dbReference>
<keyword evidence="4 7" id="KW-0500">Molybdenum</keyword>
<dbReference type="CDD" id="cd00887">
    <property type="entry name" value="MoeA"/>
    <property type="match status" value="1"/>
</dbReference>
<dbReference type="InterPro" id="IPR036425">
    <property type="entry name" value="MoaB/Mog-like_dom_sf"/>
</dbReference>
<evidence type="ECO:0000313" key="10">
    <source>
        <dbReference type="Proteomes" id="UP000829069"/>
    </source>
</evidence>
<dbReference type="SMART" id="SM00852">
    <property type="entry name" value="MoCF_biosynth"/>
    <property type="match status" value="1"/>
</dbReference>
<evidence type="ECO:0000256" key="1">
    <source>
        <dbReference type="ARBA" id="ARBA00002901"/>
    </source>
</evidence>
<evidence type="ECO:0000256" key="7">
    <source>
        <dbReference type="RuleBase" id="RU365090"/>
    </source>
</evidence>
<keyword evidence="10" id="KW-1185">Reference proteome</keyword>
<keyword evidence="7" id="KW-0808">Transferase</keyword>
<dbReference type="PANTHER" id="PTHR10192:SF5">
    <property type="entry name" value="GEPHYRIN"/>
    <property type="match status" value="1"/>
</dbReference>
<dbReference type="Pfam" id="PF03453">
    <property type="entry name" value="MoeA_N"/>
    <property type="match status" value="1"/>
</dbReference>